<dbReference type="EMBL" id="AP008957">
    <property type="protein sequence ID" value="BAH34680.1"/>
    <property type="molecule type" value="Genomic_DNA"/>
</dbReference>
<proteinExistence type="predicted"/>
<dbReference type="RefSeq" id="WP_020908328.1">
    <property type="nucleotide sequence ID" value="NC_012490.1"/>
</dbReference>
<name>C1A245_RHOE4</name>
<organism evidence="1 2">
    <name type="scientific">Rhodococcus erythropolis (strain PR4 / NBRC 100887)</name>
    <dbReference type="NCBI Taxonomy" id="234621"/>
    <lineage>
        <taxon>Bacteria</taxon>
        <taxon>Bacillati</taxon>
        <taxon>Actinomycetota</taxon>
        <taxon>Actinomycetes</taxon>
        <taxon>Mycobacteriales</taxon>
        <taxon>Nocardiaceae</taxon>
        <taxon>Rhodococcus</taxon>
        <taxon>Rhodococcus erythropolis group</taxon>
    </lineage>
</organism>
<accession>C1A245</accession>
<evidence type="ECO:0000313" key="2">
    <source>
        <dbReference type="Proteomes" id="UP000002204"/>
    </source>
</evidence>
<evidence type="ECO:0000313" key="1">
    <source>
        <dbReference type="EMBL" id="BAH34680.1"/>
    </source>
</evidence>
<reference evidence="2" key="1">
    <citation type="submission" date="2005-03" db="EMBL/GenBank/DDBJ databases">
        <title>Comparison of the complete genome sequences of Rhodococcus erythropolis PR4 and Rhodococcus opacus B4.</title>
        <authorList>
            <person name="Takarada H."/>
            <person name="Sekine M."/>
            <person name="Hosoyama A."/>
            <person name="Yamada R."/>
            <person name="Fujisawa T."/>
            <person name="Omata S."/>
            <person name="Shimizu A."/>
            <person name="Tsukatani N."/>
            <person name="Tanikawa S."/>
            <person name="Fujita N."/>
            <person name="Harayama S."/>
        </authorList>
    </citation>
    <scope>NUCLEOTIDE SEQUENCE [LARGE SCALE GENOMIC DNA]</scope>
    <source>
        <strain evidence="2">PR4 / NBRC 100887</strain>
    </source>
</reference>
<dbReference type="HOGENOM" id="CLU_2248005_0_0_11"/>
<reference evidence="1 2" key="2">
    <citation type="journal article" date="2006" name="Environ. Microbiol.">
        <title>Sequence analysis of three plasmids harboured in Rhodococcus erythropolis strain PR4.</title>
        <authorList>
            <person name="Sekine M."/>
            <person name="Tanikawa S."/>
            <person name="Omata S."/>
            <person name="Saito M."/>
            <person name="Fujisawa T."/>
            <person name="Tsukatani N."/>
            <person name="Tajima T."/>
            <person name="Sekigawa T."/>
            <person name="Kosugi H."/>
            <person name="Matsuo Y."/>
            <person name="Nishiko R."/>
            <person name="Imamura K."/>
            <person name="Ito M."/>
            <person name="Narita H."/>
            <person name="Tago S."/>
            <person name="Fujita N."/>
            <person name="Harayama S."/>
        </authorList>
    </citation>
    <scope>NUCLEOTIDE SEQUENCE [LARGE SCALE GENOMIC DNA]</scope>
    <source>
        <strain evidence="2">PR4 / NBRC 100887</strain>
    </source>
</reference>
<dbReference type="Proteomes" id="UP000002204">
    <property type="component" value="Chromosome"/>
</dbReference>
<gene>
    <name evidence="1" type="ordered locus">RER_39720</name>
</gene>
<dbReference type="KEGG" id="rer:RER_39720"/>
<sequence length="104" mass="11863">MKIAVETDEGEWSVTIESDECNDPALWSKALGVVAWAGHEVLGTLRFEDIAVLHSLLWSDQSVAFAVWVDQKHVQRTREICAEKLKEALSRWQAHQNPDYFLPD</sequence>
<dbReference type="PATRIC" id="fig|234621.6.peg.4504"/>
<dbReference type="AlphaFoldDB" id="C1A245"/>
<protein>
    <submittedName>
        <fullName evidence="1">Uncharacterized protein</fullName>
    </submittedName>
</protein>